<dbReference type="PROSITE" id="PS00028">
    <property type="entry name" value="ZINC_FINGER_C2H2_1"/>
    <property type="match status" value="5"/>
</dbReference>
<proteinExistence type="predicted"/>
<keyword evidence="2" id="KW-0479">Metal-binding</keyword>
<gene>
    <name evidence="11" type="ORF">Fcan01_18961</name>
</gene>
<dbReference type="PANTHER" id="PTHR24394">
    <property type="entry name" value="ZINC FINGER PROTEIN"/>
    <property type="match status" value="1"/>
</dbReference>
<evidence type="ECO:0000256" key="1">
    <source>
        <dbReference type="ARBA" id="ARBA00004123"/>
    </source>
</evidence>
<evidence type="ECO:0000256" key="6">
    <source>
        <dbReference type="ARBA" id="ARBA00023242"/>
    </source>
</evidence>
<feature type="domain" description="C2H2-type" evidence="10">
    <location>
        <begin position="478"/>
        <end position="506"/>
    </location>
</feature>
<evidence type="ECO:0000259" key="10">
    <source>
        <dbReference type="PROSITE" id="PS50157"/>
    </source>
</evidence>
<evidence type="ECO:0000256" key="5">
    <source>
        <dbReference type="ARBA" id="ARBA00022833"/>
    </source>
</evidence>
<keyword evidence="9" id="KW-0472">Membrane</keyword>
<organism evidence="11 12">
    <name type="scientific">Folsomia candida</name>
    <name type="common">Springtail</name>
    <dbReference type="NCBI Taxonomy" id="158441"/>
    <lineage>
        <taxon>Eukaryota</taxon>
        <taxon>Metazoa</taxon>
        <taxon>Ecdysozoa</taxon>
        <taxon>Arthropoda</taxon>
        <taxon>Hexapoda</taxon>
        <taxon>Collembola</taxon>
        <taxon>Entomobryomorpha</taxon>
        <taxon>Isotomoidea</taxon>
        <taxon>Isotomidae</taxon>
        <taxon>Proisotominae</taxon>
        <taxon>Folsomia</taxon>
    </lineage>
</organism>
<accession>A0A226DLB9</accession>
<keyword evidence="4 7" id="KW-0863">Zinc-finger</keyword>
<keyword evidence="5" id="KW-0862">Zinc</keyword>
<dbReference type="OrthoDB" id="6270329at2759"/>
<comment type="caution">
    <text evidence="11">The sequence shown here is derived from an EMBL/GenBank/DDBJ whole genome shotgun (WGS) entry which is preliminary data.</text>
</comment>
<dbReference type="EMBL" id="LNIX01000016">
    <property type="protein sequence ID" value="OXA45989.1"/>
    <property type="molecule type" value="Genomic_DNA"/>
</dbReference>
<evidence type="ECO:0000256" key="8">
    <source>
        <dbReference type="SAM" id="MobiDB-lite"/>
    </source>
</evidence>
<evidence type="ECO:0000256" key="7">
    <source>
        <dbReference type="PROSITE-ProRule" id="PRU00042"/>
    </source>
</evidence>
<dbReference type="Pfam" id="PF00096">
    <property type="entry name" value="zf-C2H2"/>
    <property type="match status" value="2"/>
</dbReference>
<dbReference type="GO" id="GO:0005634">
    <property type="term" value="C:nucleus"/>
    <property type="evidence" value="ECO:0007669"/>
    <property type="project" value="UniProtKB-SubCell"/>
</dbReference>
<feature type="region of interest" description="Disordered" evidence="8">
    <location>
        <begin position="345"/>
        <end position="369"/>
    </location>
</feature>
<feature type="domain" description="C2H2-type" evidence="10">
    <location>
        <begin position="723"/>
        <end position="753"/>
    </location>
</feature>
<dbReference type="InterPro" id="IPR013087">
    <property type="entry name" value="Znf_C2H2_type"/>
</dbReference>
<name>A0A226DLB9_FOLCA</name>
<dbReference type="InterPro" id="IPR036236">
    <property type="entry name" value="Znf_C2H2_sf"/>
</dbReference>
<dbReference type="SMART" id="SM00355">
    <property type="entry name" value="ZnF_C2H2"/>
    <property type="match status" value="10"/>
</dbReference>
<keyword evidence="9" id="KW-1133">Transmembrane helix</keyword>
<evidence type="ECO:0000313" key="12">
    <source>
        <dbReference type="Proteomes" id="UP000198287"/>
    </source>
</evidence>
<dbReference type="GO" id="GO:0008270">
    <property type="term" value="F:zinc ion binding"/>
    <property type="evidence" value="ECO:0007669"/>
    <property type="project" value="UniProtKB-KW"/>
</dbReference>
<feature type="transmembrane region" description="Helical" evidence="9">
    <location>
        <begin position="39"/>
        <end position="59"/>
    </location>
</feature>
<feature type="domain" description="C2H2-type" evidence="10">
    <location>
        <begin position="786"/>
        <end position="814"/>
    </location>
</feature>
<dbReference type="Gene3D" id="3.30.160.60">
    <property type="entry name" value="Classic Zinc Finger"/>
    <property type="match status" value="6"/>
</dbReference>
<keyword evidence="9" id="KW-0812">Transmembrane</keyword>
<dbReference type="Proteomes" id="UP000198287">
    <property type="component" value="Unassembled WGS sequence"/>
</dbReference>
<feature type="domain" description="C2H2-type" evidence="10">
    <location>
        <begin position="820"/>
        <end position="848"/>
    </location>
</feature>
<evidence type="ECO:0000313" key="11">
    <source>
        <dbReference type="EMBL" id="OXA45989.1"/>
    </source>
</evidence>
<evidence type="ECO:0000256" key="4">
    <source>
        <dbReference type="ARBA" id="ARBA00022771"/>
    </source>
</evidence>
<dbReference type="PROSITE" id="PS50157">
    <property type="entry name" value="ZINC_FINGER_C2H2_2"/>
    <property type="match status" value="6"/>
</dbReference>
<comment type="subcellular location">
    <subcellularLocation>
        <location evidence="1">Nucleus</location>
    </subcellularLocation>
</comment>
<keyword evidence="12" id="KW-1185">Reference proteome</keyword>
<dbReference type="AlphaFoldDB" id="A0A226DLB9"/>
<dbReference type="SUPFAM" id="SSF57667">
    <property type="entry name" value="beta-beta-alpha zinc fingers"/>
    <property type="match status" value="3"/>
</dbReference>
<feature type="domain" description="C2H2-type" evidence="10">
    <location>
        <begin position="431"/>
        <end position="461"/>
    </location>
</feature>
<protein>
    <submittedName>
        <fullName evidence="11">Zinc finger and BTB domain-containing protein 41</fullName>
    </submittedName>
</protein>
<sequence>MLGNLRFWGHLRFSGHLRCWLSAAVAAILHPCQRRRLPCIVVGGGCLALLSAAAVLHIMPKEHGFSTFTKNGTGHILRDLLSSTVRLHRSNFVPPTHPLKLEEDYNSSPEIPSPSCSICTESGTNLHALAVQEMEILAKFVLNQEQISLILQTEDHPPVFCCKTCSSATLSLAKLTTEIENIPLSLRAVISSRNGLFNKVRNDSKVSELRKCSICSESGTNLRPIAIQEMEILAKFVLNQVQISLILQTEDHPPIFCCKICSSAILSLAKLTTQIENITISLRAVISSRNGLFNKLRKVNGNISELCHEIATNNVSPADTISTNDEAQLTGCFEEDVEFSIKVGPTSDHDDDDLGEITSDPPYHPESDDYHSDVAVANSHVLKYVCKICHPNATFLRWDTYKRHMKNKNIHPDVSDADIAAFQPHLESRKFACKICNKKFLKNSHLLKHLTSRRVHAAAFKETEDERPVPPPKRNHPFPCPKCDKSFTSLDGVRQHDRRSHEWRIPYRRKCTLCPKVFSTLAFLQRHMNKAHNVPTPQQETSHSCPICSKILATPESKQRHVESVHFPDKTSCPYGCQVKIDSEDEWVTHLEGCDSPKMRAESESACKYCPAVLRSMLLEIEHRLRVHPENTSLCPICEQRFTRKVVLKWHLCTITGNIGNTAPRKVINSEKSKFVCTICQPNVTFATSKAHVRHMRNKNIHPDIAAAHASQVKARLPSFRKFPCKKCGINFSRSDHLVQHMMNKNLHSDISQAGSMAKTGRDPLDEKDIPYLNLHMRSLHGATKRKCSLCPKQFTHGATLRVHMQQCHSLSVPNNRSRYPCEICTKTFATNAKVLLHVEVVHFSDKTSCPYGCEAKIDSVAAWVTHLEGIQNRSSSANFVTPCSATLFFRWNTTCANILTRLSFVPFVDRDLSVKPPFKLMRRIVKSSIVIH</sequence>
<dbReference type="PANTHER" id="PTHR24394:SF29">
    <property type="entry name" value="MYONEURIN"/>
    <property type="match status" value="1"/>
</dbReference>
<feature type="domain" description="C2H2-type" evidence="10">
    <location>
        <begin position="509"/>
        <end position="537"/>
    </location>
</feature>
<dbReference type="GO" id="GO:0000981">
    <property type="term" value="F:DNA-binding transcription factor activity, RNA polymerase II-specific"/>
    <property type="evidence" value="ECO:0007669"/>
    <property type="project" value="TreeGrafter"/>
</dbReference>
<evidence type="ECO:0000256" key="3">
    <source>
        <dbReference type="ARBA" id="ARBA00022737"/>
    </source>
</evidence>
<reference evidence="11 12" key="1">
    <citation type="submission" date="2015-12" db="EMBL/GenBank/DDBJ databases">
        <title>The genome of Folsomia candida.</title>
        <authorList>
            <person name="Faddeeva A."/>
            <person name="Derks M.F."/>
            <person name="Anvar Y."/>
            <person name="Smit S."/>
            <person name="Van Straalen N."/>
            <person name="Roelofs D."/>
        </authorList>
    </citation>
    <scope>NUCLEOTIDE SEQUENCE [LARGE SCALE GENOMIC DNA]</scope>
    <source>
        <strain evidence="11 12">VU population</strain>
        <tissue evidence="11">Whole body</tissue>
    </source>
</reference>
<evidence type="ECO:0000256" key="9">
    <source>
        <dbReference type="SAM" id="Phobius"/>
    </source>
</evidence>
<keyword evidence="6" id="KW-0539">Nucleus</keyword>
<evidence type="ECO:0000256" key="2">
    <source>
        <dbReference type="ARBA" id="ARBA00022723"/>
    </source>
</evidence>
<keyword evidence="3" id="KW-0677">Repeat</keyword>